<sequence length="359" mass="38682">MHGVPFVSNSAELAYDPVEIPFVDVSSISQAIPLEDFGAPQRESICRCLDAKETATGTAIEPIQLWGDSTIFEVSGFESTPCNGGVFHRSSRVEAPAHAVTYVGQVICVLFAENLVEHWGSALSSAGWIHEGTRDGFSYRSEVLDLVDLGATPPAILSRCQGDCDNDSHCKGDLECFERDPGEDGPPGCLGSPYNDVDYCHDPNWEVQIEDVATEPVDPLSRCQGDCDSDSECEGDLLCWFRNEGDGIGLPPGCLGSFYSDYDYCYQPLPTLEDFGATPVNETLPKQCEGDLKCFQRDGDTPVPGCTDSGAGVNNHDYCYDEVVEPLVLFCQHGELSARLPPFPDLGAGGGMAHGICSL</sequence>
<evidence type="ECO:0000313" key="1">
    <source>
        <dbReference type="EMBL" id="EJK45080.1"/>
    </source>
</evidence>
<comment type="caution">
    <text evidence="1">The sequence shown here is derived from an EMBL/GenBank/DDBJ whole genome shotgun (WGS) entry which is preliminary data.</text>
</comment>
<reference evidence="1 2" key="1">
    <citation type="journal article" date="2012" name="Genome Biol.">
        <title>Genome and low-iron response of an oceanic diatom adapted to chronic iron limitation.</title>
        <authorList>
            <person name="Lommer M."/>
            <person name="Specht M."/>
            <person name="Roy A.S."/>
            <person name="Kraemer L."/>
            <person name="Andreson R."/>
            <person name="Gutowska M.A."/>
            <person name="Wolf J."/>
            <person name="Bergner S.V."/>
            <person name="Schilhabel M.B."/>
            <person name="Klostermeier U.C."/>
            <person name="Beiko R.G."/>
            <person name="Rosenstiel P."/>
            <person name="Hippler M."/>
            <person name="Laroche J."/>
        </authorList>
    </citation>
    <scope>NUCLEOTIDE SEQUENCE [LARGE SCALE GENOMIC DNA]</scope>
    <source>
        <strain evidence="1 2">CCMP1005</strain>
    </source>
</reference>
<gene>
    <name evidence="1" type="ORF">THAOC_36325</name>
</gene>
<dbReference type="AlphaFoldDB" id="K0R0D1"/>
<protein>
    <submittedName>
        <fullName evidence="1">Uncharacterized protein</fullName>
    </submittedName>
</protein>
<accession>K0R0D1</accession>
<name>K0R0D1_THAOC</name>
<proteinExistence type="predicted"/>
<dbReference type="OrthoDB" id="46933at2759"/>
<dbReference type="Proteomes" id="UP000266841">
    <property type="component" value="Unassembled WGS sequence"/>
</dbReference>
<evidence type="ECO:0000313" key="2">
    <source>
        <dbReference type="Proteomes" id="UP000266841"/>
    </source>
</evidence>
<organism evidence="1 2">
    <name type="scientific">Thalassiosira oceanica</name>
    <name type="common">Marine diatom</name>
    <dbReference type="NCBI Taxonomy" id="159749"/>
    <lineage>
        <taxon>Eukaryota</taxon>
        <taxon>Sar</taxon>
        <taxon>Stramenopiles</taxon>
        <taxon>Ochrophyta</taxon>
        <taxon>Bacillariophyta</taxon>
        <taxon>Coscinodiscophyceae</taxon>
        <taxon>Thalassiosirophycidae</taxon>
        <taxon>Thalassiosirales</taxon>
        <taxon>Thalassiosiraceae</taxon>
        <taxon>Thalassiosira</taxon>
    </lineage>
</organism>
<keyword evidence="2" id="KW-1185">Reference proteome</keyword>
<dbReference type="EMBL" id="AGNL01048820">
    <property type="protein sequence ID" value="EJK45080.1"/>
    <property type="molecule type" value="Genomic_DNA"/>
</dbReference>